<reference evidence="1" key="1">
    <citation type="journal article" date="2021" name="Proc. Natl. Acad. Sci. U.S.A.">
        <title>A Catalog of Tens of Thousands of Viruses from Human Metagenomes Reveals Hidden Associations with Chronic Diseases.</title>
        <authorList>
            <person name="Tisza M.J."/>
            <person name="Buck C.B."/>
        </authorList>
    </citation>
    <scope>NUCLEOTIDE SEQUENCE</scope>
    <source>
        <strain evidence="1">CtJ2i1</strain>
    </source>
</reference>
<evidence type="ECO:0000313" key="1">
    <source>
        <dbReference type="EMBL" id="DAG00801.1"/>
    </source>
</evidence>
<proteinExistence type="predicted"/>
<name>A0A8S5V257_9CAUD</name>
<sequence length="127" mass="15571">MKNKIIFSLLSKMFFNTAYYQLSVPKLLIGERCFKVDFDINDGSGIVIRNCDNYSNQQTIYFNTQMMRVESMTQYSERESDIHFRNIMYHTVIPRRAYSDFETRKVFDQFNLYVHYIMFSFNYMYWR</sequence>
<dbReference type="EMBL" id="BK016182">
    <property type="protein sequence ID" value="DAG00801.1"/>
    <property type="molecule type" value="Genomic_DNA"/>
</dbReference>
<organism evidence="1">
    <name type="scientific">Myoviridae sp. ctJ2i1</name>
    <dbReference type="NCBI Taxonomy" id="2825079"/>
    <lineage>
        <taxon>Viruses</taxon>
        <taxon>Duplodnaviria</taxon>
        <taxon>Heunggongvirae</taxon>
        <taxon>Uroviricota</taxon>
        <taxon>Caudoviricetes</taxon>
    </lineage>
</organism>
<protein>
    <submittedName>
        <fullName evidence="1">Uncharacterized protein</fullName>
    </submittedName>
</protein>
<accession>A0A8S5V257</accession>